<evidence type="ECO:0000313" key="1">
    <source>
        <dbReference type="Proteomes" id="UP000095286"/>
    </source>
</evidence>
<proteinExistence type="predicted"/>
<name>A0AC35TUX7_9BILA</name>
<sequence>MKALLILILLLNLTSQSFCQYRSFSDSKFDLPSHLPSEDPIFSFQDDAGNFVKPSHQYDVKKAHGSNILKQELQKINKIKQIVPQLPLFVQKVQEPSAPIMIQSPVMVPSSATSRIKPAIFARPVYLPSNLNLQQNVRLQGSRENTKSSEEHFRIPVQSNQQQNIQPQVNQQQNIPSQVNQQQNIPSQVNQQQNIQPQVSQQNGQTQINRQNSQPQATQQQTINSQQSIPVPQLVRPSGTQYLPTLVEIPPVLELNGIPQTPQIGRENDMQSIPSSPLFGPIPLPQPAPIASAFFGSSVDDAPEQISPSGERIILPQAPTASSYEAKAKAATTSFNPPQNDSPKISISPAPQIIHQNKDVLDLSDSTSGPTTFDQSTLFFEETYKLDECPRDSRYIADLFYQKFPKNLLKNGKEIELINLLGPRIEQCYLKKEKKHWVKVETFFGKLGLSIEKENSCRSGLIQEQIACMNLLSYSCQFVQHTFAFKLAPARLTIQEARQAEAGENQCKEVVKEIKKILINGKRQ</sequence>
<dbReference type="WBParaSite" id="RSKR_0000441100.1">
    <property type="protein sequence ID" value="RSKR_0000441100.1"/>
    <property type="gene ID" value="RSKR_0000441100"/>
</dbReference>
<evidence type="ECO:0000313" key="2">
    <source>
        <dbReference type="WBParaSite" id="RSKR_0000441100.1"/>
    </source>
</evidence>
<reference evidence="2" key="1">
    <citation type="submission" date="2016-11" db="UniProtKB">
        <authorList>
            <consortium name="WormBaseParasite"/>
        </authorList>
    </citation>
    <scope>IDENTIFICATION</scope>
    <source>
        <strain evidence="2">KR3021</strain>
    </source>
</reference>
<dbReference type="Proteomes" id="UP000095286">
    <property type="component" value="Unplaced"/>
</dbReference>
<accession>A0AC35TUX7</accession>
<protein>
    <submittedName>
        <fullName evidence="2">Uncharacterized protein</fullName>
    </submittedName>
</protein>
<organism evidence="1 2">
    <name type="scientific">Rhabditophanes sp. KR3021</name>
    <dbReference type="NCBI Taxonomy" id="114890"/>
    <lineage>
        <taxon>Eukaryota</taxon>
        <taxon>Metazoa</taxon>
        <taxon>Ecdysozoa</taxon>
        <taxon>Nematoda</taxon>
        <taxon>Chromadorea</taxon>
        <taxon>Rhabditida</taxon>
        <taxon>Tylenchina</taxon>
        <taxon>Panagrolaimomorpha</taxon>
        <taxon>Strongyloidoidea</taxon>
        <taxon>Alloionematidae</taxon>
        <taxon>Rhabditophanes</taxon>
    </lineage>
</organism>